<dbReference type="EMBL" id="CP018154">
    <property type="protein sequence ID" value="APG62382.1"/>
    <property type="molecule type" value="Genomic_DNA"/>
</dbReference>
<name>A0A1L3JB75_9SPHN</name>
<proteinExistence type="predicted"/>
<dbReference type="Proteomes" id="UP000242561">
    <property type="component" value="Chromosome"/>
</dbReference>
<dbReference type="AlphaFoldDB" id="A0A1L3JB75"/>
<evidence type="ECO:0000313" key="2">
    <source>
        <dbReference type="Proteomes" id="UP000242561"/>
    </source>
</evidence>
<keyword evidence="2" id="KW-1185">Reference proteome</keyword>
<gene>
    <name evidence="1" type="ORF">LPB140_05765</name>
</gene>
<sequence length="78" mass="8993">MQISINAAHNGHNLTVLYIHPKHPLILQFAAHINNLQIISRNPARKYLKYAVIICIMGGEYIQSKQTQKLCVRFSIFF</sequence>
<dbReference type="KEGG" id="sphl:LPB140_05765"/>
<organism evidence="1 2">
    <name type="scientific">Sphingorhabdus lutea</name>
    <dbReference type="NCBI Taxonomy" id="1913578"/>
    <lineage>
        <taxon>Bacteria</taxon>
        <taxon>Pseudomonadati</taxon>
        <taxon>Pseudomonadota</taxon>
        <taxon>Alphaproteobacteria</taxon>
        <taxon>Sphingomonadales</taxon>
        <taxon>Sphingomonadaceae</taxon>
        <taxon>Sphingorhabdus</taxon>
    </lineage>
</organism>
<accession>A0A1L3JB75</accession>
<protein>
    <submittedName>
        <fullName evidence="1">Uncharacterized protein</fullName>
    </submittedName>
</protein>
<reference evidence="1 2" key="1">
    <citation type="submission" date="2016-11" db="EMBL/GenBank/DDBJ databases">
        <title>Sphingorhabdus sp. LPB0140, isolated from marine environment.</title>
        <authorList>
            <person name="Kim E."/>
            <person name="Yi H."/>
        </authorList>
    </citation>
    <scope>NUCLEOTIDE SEQUENCE [LARGE SCALE GENOMIC DNA]</scope>
    <source>
        <strain evidence="1 2">LPB0140</strain>
    </source>
</reference>
<evidence type="ECO:0000313" key="1">
    <source>
        <dbReference type="EMBL" id="APG62382.1"/>
    </source>
</evidence>
<dbReference type="STRING" id="1913578.LPB140_05765"/>